<dbReference type="AlphaFoldDB" id="A0A426TQV3"/>
<name>A0A426TQV3_9CHLR</name>
<gene>
    <name evidence="1" type="ORF">EI684_22340</name>
</gene>
<dbReference type="Proteomes" id="UP000280307">
    <property type="component" value="Unassembled WGS sequence"/>
</dbReference>
<reference evidence="1 2" key="1">
    <citation type="submission" date="2018-12" db="EMBL/GenBank/DDBJ databases">
        <title>Genome Sequence of Candidatus Viridilinea halotolerans isolated from saline sulfide-rich spring.</title>
        <authorList>
            <person name="Grouzdev D.S."/>
            <person name="Burganskaya E.I."/>
            <person name="Krutkina M.S."/>
            <person name="Sukhacheva M.V."/>
            <person name="Gorlenko V.M."/>
        </authorList>
    </citation>
    <scope>NUCLEOTIDE SEQUENCE [LARGE SCALE GENOMIC DNA]</scope>
    <source>
        <strain evidence="1">Chok-6</strain>
    </source>
</reference>
<evidence type="ECO:0000313" key="1">
    <source>
        <dbReference type="EMBL" id="RRR65705.1"/>
    </source>
</evidence>
<comment type="caution">
    <text evidence="1">The sequence shown here is derived from an EMBL/GenBank/DDBJ whole genome shotgun (WGS) entry which is preliminary data.</text>
</comment>
<evidence type="ECO:0000313" key="2">
    <source>
        <dbReference type="Proteomes" id="UP000280307"/>
    </source>
</evidence>
<dbReference type="EMBL" id="RSAS01000921">
    <property type="protein sequence ID" value="RRR65705.1"/>
    <property type="molecule type" value="Genomic_DNA"/>
</dbReference>
<accession>A0A426TQV3</accession>
<organism evidence="1 2">
    <name type="scientific">Candidatus Viridilinea halotolerans</name>
    <dbReference type="NCBI Taxonomy" id="2491704"/>
    <lineage>
        <taxon>Bacteria</taxon>
        <taxon>Bacillati</taxon>
        <taxon>Chloroflexota</taxon>
        <taxon>Chloroflexia</taxon>
        <taxon>Chloroflexales</taxon>
        <taxon>Chloroflexineae</taxon>
        <taxon>Oscillochloridaceae</taxon>
        <taxon>Candidatus Viridilinea</taxon>
    </lineage>
</organism>
<sequence length="140" mass="15828">MTIQSPNFLPQVTSPDTGELIHTSFANLGSGGKKTLFKICFAIAVHRLAVQVHAFMPTLLIIDSPMKNISERENREQYEGLHELVYDLAVSELSGTQFVMIDKEFCPPPLRLKDEVDLVQRRMTPDDSSAPPLIRYYRGH</sequence>
<proteinExistence type="predicted"/>
<protein>
    <submittedName>
        <fullName evidence="1">Uncharacterized protein</fullName>
    </submittedName>
</protein>